<evidence type="ECO:0000313" key="2">
    <source>
        <dbReference type="EMBL" id="CUS33596.1"/>
    </source>
</evidence>
<name>A0A0S4L6Z5_9BACT</name>
<dbReference type="EMBL" id="CZQA01000001">
    <property type="protein sequence ID" value="CUS33596.1"/>
    <property type="molecule type" value="Genomic_DNA"/>
</dbReference>
<evidence type="ECO:0000256" key="1">
    <source>
        <dbReference type="SAM" id="Phobius"/>
    </source>
</evidence>
<evidence type="ECO:0000313" key="3">
    <source>
        <dbReference type="Proteomes" id="UP000199032"/>
    </source>
</evidence>
<dbReference type="STRING" id="1742972.COMA1_11240"/>
<dbReference type="OrthoDB" id="5520548at2"/>
<keyword evidence="1" id="KW-0812">Transmembrane</keyword>
<sequence length="395" mass="44399">MSLLADLHAGSHGLQFTPPSSWQLDADEDAFVSFRDATHRVDWYLEFSPLIVDLSTRHDELLREDLRHDTITVFESYFAMAKTESPIPPVEQGVDLDAVTRETVHNLLSLPRTKRDPNWSPVVSIERATISDVPVLVVIHRLTYSAGDELIIGRIVISLEQGTIYLSALRRADMTGVRESFLVITRQQPGEDGDAGLSEISQAMIDDPTLDERFPDHPLSAIRRALHWALTTPLNLSIRTPLSSEPETPMMLPRSGCSITPPPRFRVCPAMAAKMDSSLTPFIRATVPQGGSYGFDVWRVPSLSIKGRQATQRLRRIAEEHMREWGRDGDPAVEFEWVEYSIRDGLPGVSTYVSFHVHGREITRWRIGLWIMTALSFVSAWLALFPVPVKSSPQL</sequence>
<organism evidence="2 3">
    <name type="scientific">Candidatus Nitrospira nitrosa</name>
    <dbReference type="NCBI Taxonomy" id="1742972"/>
    <lineage>
        <taxon>Bacteria</taxon>
        <taxon>Pseudomonadati</taxon>
        <taxon>Nitrospirota</taxon>
        <taxon>Nitrospiria</taxon>
        <taxon>Nitrospirales</taxon>
        <taxon>Nitrospiraceae</taxon>
        <taxon>Nitrospira</taxon>
    </lineage>
</organism>
<gene>
    <name evidence="2" type="ORF">COMA1_11240</name>
</gene>
<protein>
    <submittedName>
        <fullName evidence="2">Uncharacterized protein</fullName>
    </submittedName>
</protein>
<proteinExistence type="predicted"/>
<accession>A0A0S4L6Z5</accession>
<dbReference type="AlphaFoldDB" id="A0A0S4L6Z5"/>
<keyword evidence="3" id="KW-1185">Reference proteome</keyword>
<feature type="transmembrane region" description="Helical" evidence="1">
    <location>
        <begin position="367"/>
        <end position="387"/>
    </location>
</feature>
<keyword evidence="1" id="KW-1133">Transmembrane helix</keyword>
<dbReference type="Proteomes" id="UP000199032">
    <property type="component" value="Unassembled WGS sequence"/>
</dbReference>
<reference evidence="2 3" key="1">
    <citation type="submission" date="2015-10" db="EMBL/GenBank/DDBJ databases">
        <authorList>
            <person name="Gilbert D.G."/>
        </authorList>
    </citation>
    <scope>NUCLEOTIDE SEQUENCE [LARGE SCALE GENOMIC DNA]</scope>
    <source>
        <strain evidence="2">COMA1</strain>
    </source>
</reference>
<dbReference type="RefSeq" id="WP_090745151.1">
    <property type="nucleotide sequence ID" value="NZ_CZQA01000001.1"/>
</dbReference>
<keyword evidence="1" id="KW-0472">Membrane</keyword>